<dbReference type="InParanoid" id="H0EF75"/>
<keyword evidence="10" id="KW-1185">Reference proteome</keyword>
<evidence type="ECO:0000256" key="7">
    <source>
        <dbReference type="ARBA" id="ARBA00023136"/>
    </source>
</evidence>
<evidence type="ECO:0000256" key="4">
    <source>
        <dbReference type="ARBA" id="ARBA00007920"/>
    </source>
</evidence>
<dbReference type="Proteomes" id="UP000005446">
    <property type="component" value="Unassembled WGS sequence"/>
</dbReference>
<proteinExistence type="inferred from homology"/>
<dbReference type="AlphaFoldDB" id="H0EF75"/>
<name>H0EF75_GLAL7</name>
<dbReference type="OrthoDB" id="427518at2759"/>
<evidence type="ECO:0000256" key="2">
    <source>
        <dbReference type="ARBA" id="ARBA00004240"/>
    </source>
</evidence>
<evidence type="ECO:0000259" key="8">
    <source>
        <dbReference type="Pfam" id="PF05057"/>
    </source>
</evidence>
<evidence type="ECO:0000256" key="5">
    <source>
        <dbReference type="ARBA" id="ARBA00022824"/>
    </source>
</evidence>
<evidence type="ECO:0000256" key="6">
    <source>
        <dbReference type="ARBA" id="ARBA00023128"/>
    </source>
</evidence>
<comment type="similarity">
    <text evidence="4">Belongs to the putative lipase ROG1 family.</text>
</comment>
<evidence type="ECO:0000256" key="1">
    <source>
        <dbReference type="ARBA" id="ARBA00004173"/>
    </source>
</evidence>
<dbReference type="Gene3D" id="3.40.50.1820">
    <property type="entry name" value="alpha/beta hydrolase"/>
    <property type="match status" value="1"/>
</dbReference>
<dbReference type="InterPro" id="IPR007751">
    <property type="entry name" value="DUF676_lipase-like"/>
</dbReference>
<evidence type="ECO:0000313" key="10">
    <source>
        <dbReference type="Proteomes" id="UP000005446"/>
    </source>
</evidence>
<reference evidence="9 10" key="1">
    <citation type="journal article" date="2012" name="Eukaryot. Cell">
        <title>Genome sequence of the fungus Glarea lozoyensis: the first genome sequence of a species from the Helotiaceae family.</title>
        <authorList>
            <person name="Youssar L."/>
            <person name="Gruening B.A."/>
            <person name="Erxleben A."/>
            <person name="Guenther S."/>
            <person name="Huettel W."/>
        </authorList>
    </citation>
    <scope>NUCLEOTIDE SEQUENCE [LARGE SCALE GENOMIC DNA]</scope>
    <source>
        <strain evidence="10">ATCC 74030 / MF5533</strain>
    </source>
</reference>
<keyword evidence="7" id="KW-0472">Membrane</keyword>
<dbReference type="PANTHER" id="PTHR48182:SF2">
    <property type="entry name" value="PROTEIN SERAC1"/>
    <property type="match status" value="1"/>
</dbReference>
<dbReference type="InterPro" id="IPR052374">
    <property type="entry name" value="SERAC1"/>
</dbReference>
<feature type="domain" description="DUF676" evidence="8">
    <location>
        <begin position="28"/>
        <end position="80"/>
    </location>
</feature>
<dbReference type="GO" id="GO:0016020">
    <property type="term" value="C:membrane"/>
    <property type="evidence" value="ECO:0007669"/>
    <property type="project" value="UniProtKB-SubCell"/>
</dbReference>
<evidence type="ECO:0000313" key="9">
    <source>
        <dbReference type="EMBL" id="EHL02851.1"/>
    </source>
</evidence>
<dbReference type="GO" id="GO:0005783">
    <property type="term" value="C:endoplasmic reticulum"/>
    <property type="evidence" value="ECO:0007669"/>
    <property type="project" value="UniProtKB-SubCell"/>
</dbReference>
<keyword evidence="5" id="KW-0256">Endoplasmic reticulum</keyword>
<comment type="subcellular location">
    <subcellularLocation>
        <location evidence="2">Endoplasmic reticulum</location>
    </subcellularLocation>
    <subcellularLocation>
        <location evidence="3">Membrane</location>
    </subcellularLocation>
    <subcellularLocation>
        <location evidence="1">Mitochondrion</location>
    </subcellularLocation>
</comment>
<sequence length="137" mass="15117">MNIMDFAKDLLFKMKYEQQDIPIGSLPLVFVTHSMGGLVAKKAFTIGLNDKAYTNIVSQLKAVIFMSTPHRGGNGAEALSQLLQVFGMSKDYVKELASNSTFLQSINDEFTNVSQDLQLFSFYETLKTSGVGGKSYV</sequence>
<gene>
    <name evidence="9" type="ORF">M7I_1114</name>
</gene>
<protein>
    <recommendedName>
        <fullName evidence="8">DUF676 domain-containing protein</fullName>
    </recommendedName>
</protein>
<evidence type="ECO:0000256" key="3">
    <source>
        <dbReference type="ARBA" id="ARBA00004370"/>
    </source>
</evidence>
<dbReference type="GO" id="GO:0005739">
    <property type="term" value="C:mitochondrion"/>
    <property type="evidence" value="ECO:0007669"/>
    <property type="project" value="UniProtKB-SubCell"/>
</dbReference>
<dbReference type="InterPro" id="IPR029058">
    <property type="entry name" value="AB_hydrolase_fold"/>
</dbReference>
<comment type="caution">
    <text evidence="9">The sequence shown here is derived from an EMBL/GenBank/DDBJ whole genome shotgun (WGS) entry which is preliminary data.</text>
</comment>
<dbReference type="PANTHER" id="PTHR48182">
    <property type="entry name" value="PROTEIN SERAC1"/>
    <property type="match status" value="1"/>
</dbReference>
<accession>H0EF75</accession>
<keyword evidence="6" id="KW-0496">Mitochondrion</keyword>
<organism evidence="9 10">
    <name type="scientific">Glarea lozoyensis (strain ATCC 74030 / MF5533)</name>
    <dbReference type="NCBI Taxonomy" id="1104152"/>
    <lineage>
        <taxon>Eukaryota</taxon>
        <taxon>Fungi</taxon>
        <taxon>Dikarya</taxon>
        <taxon>Ascomycota</taxon>
        <taxon>Pezizomycotina</taxon>
        <taxon>Leotiomycetes</taxon>
        <taxon>Helotiales</taxon>
        <taxon>Helotiaceae</taxon>
        <taxon>Glarea</taxon>
    </lineage>
</organism>
<dbReference type="Pfam" id="PF05057">
    <property type="entry name" value="DUF676"/>
    <property type="match status" value="1"/>
</dbReference>
<dbReference type="SUPFAM" id="SSF53474">
    <property type="entry name" value="alpha/beta-Hydrolases"/>
    <property type="match status" value="1"/>
</dbReference>
<dbReference type="HOGENOM" id="CLU_1865321_0_0_1"/>
<dbReference type="EMBL" id="AGUE01000018">
    <property type="protein sequence ID" value="EHL02851.1"/>
    <property type="molecule type" value="Genomic_DNA"/>
</dbReference>